<feature type="domain" description="FlgD/Vpr Ig-like" evidence="2">
    <location>
        <begin position="408"/>
        <end position="465"/>
    </location>
</feature>
<evidence type="ECO:0000259" key="2">
    <source>
        <dbReference type="Pfam" id="PF13860"/>
    </source>
</evidence>
<organism evidence="3 4">
    <name type="scientific">Candidatus Edwardsbacteria bacterium GWF2_54_11</name>
    <dbReference type="NCBI Taxonomy" id="1817851"/>
    <lineage>
        <taxon>Bacteria</taxon>
        <taxon>Candidatus Edwardsiibacteriota</taxon>
    </lineage>
</organism>
<evidence type="ECO:0000313" key="4">
    <source>
        <dbReference type="Proteomes" id="UP000177230"/>
    </source>
</evidence>
<evidence type="ECO:0000313" key="3">
    <source>
        <dbReference type="EMBL" id="OGF09432.1"/>
    </source>
</evidence>
<sequence>MSKKMSIWLMTAVVCYLAAATAIAQAKFTEFPIAVGRDSTFSTGAVYGTTTGLVAILGDTLSQYNVTAQLVYPPDSLIGNRISVGRTGVFPGGVVVVFDGANYLLAWKENTGDINGQFINETGNLVGSYFTIATNTSTEGPWSGGMAFNDTTYFGVFAKADTHLYGQRISKSGILLGGQVQISNNHARDISLAYDGTNYLAAWVEVISDTDKDIYGQFINKAGSLVGTNFLIDGGPNYSDNPTALACDGARYLLAYHETPDTNTKWTLMGRFITTSGTMEESIVICDSTKDPGFPSISFDGDHYLATWTQSVDLTLMGQFWTPAGVPIDVPFIIFNSVGGRIPFGGCGFGGGWFLAVGSRLNFSGTDGDVYGAFIPKYTGVEGNPGSDKFTVESLKLTVAGNKINYQLPQNGVASLKVYNLLGQEVRSLVNEFKSSGAHSLQWNGCDASNRRVSSGVYLIRLESERLSATAKMVVVR</sequence>
<dbReference type="EMBL" id="MFFM01000041">
    <property type="protein sequence ID" value="OGF09432.1"/>
    <property type="molecule type" value="Genomic_DNA"/>
</dbReference>
<keyword evidence="1" id="KW-0732">Signal</keyword>
<dbReference type="NCBIfam" id="TIGR04183">
    <property type="entry name" value="Por_Secre_tail"/>
    <property type="match status" value="1"/>
</dbReference>
<evidence type="ECO:0000256" key="1">
    <source>
        <dbReference type="SAM" id="SignalP"/>
    </source>
</evidence>
<reference evidence="3 4" key="1">
    <citation type="journal article" date="2016" name="Nat. Commun.">
        <title>Thousands of microbial genomes shed light on interconnected biogeochemical processes in an aquifer system.</title>
        <authorList>
            <person name="Anantharaman K."/>
            <person name="Brown C.T."/>
            <person name="Hug L.A."/>
            <person name="Sharon I."/>
            <person name="Castelle C.J."/>
            <person name="Probst A.J."/>
            <person name="Thomas B.C."/>
            <person name="Singh A."/>
            <person name="Wilkins M.J."/>
            <person name="Karaoz U."/>
            <person name="Brodie E.L."/>
            <person name="Williams K.H."/>
            <person name="Hubbard S.S."/>
            <person name="Banfield J.F."/>
        </authorList>
    </citation>
    <scope>NUCLEOTIDE SEQUENCE [LARGE SCALE GENOMIC DNA]</scope>
</reference>
<dbReference type="Proteomes" id="UP000177230">
    <property type="component" value="Unassembled WGS sequence"/>
</dbReference>
<comment type="caution">
    <text evidence="3">The sequence shown here is derived from an EMBL/GenBank/DDBJ whole genome shotgun (WGS) entry which is preliminary data.</text>
</comment>
<feature type="chain" id="PRO_5009520586" description="FlgD/Vpr Ig-like domain-containing protein" evidence="1">
    <location>
        <begin position="27"/>
        <end position="477"/>
    </location>
</feature>
<feature type="signal peptide" evidence="1">
    <location>
        <begin position="1"/>
        <end position="26"/>
    </location>
</feature>
<protein>
    <recommendedName>
        <fullName evidence="2">FlgD/Vpr Ig-like domain-containing protein</fullName>
    </recommendedName>
</protein>
<dbReference type="Pfam" id="PF13860">
    <property type="entry name" value="FlgD_ig"/>
    <property type="match status" value="1"/>
</dbReference>
<dbReference type="InterPro" id="IPR025965">
    <property type="entry name" value="FlgD/Vpr_Ig-like"/>
</dbReference>
<dbReference type="InterPro" id="IPR026444">
    <property type="entry name" value="Secre_tail"/>
</dbReference>
<gene>
    <name evidence="3" type="ORF">A2024_00655</name>
</gene>
<accession>A0A1F5R4N6</accession>
<dbReference type="Gene3D" id="2.60.40.4070">
    <property type="match status" value="1"/>
</dbReference>
<name>A0A1F5R4N6_9BACT</name>
<proteinExistence type="predicted"/>
<dbReference type="AlphaFoldDB" id="A0A1F5R4N6"/>